<sequence length="235" mass="27380">MTMLLNEYIRNVETIRQQKNNKVKNFVYDEFMSDTTMRNSGKVFSFSSNPDESALYSVMRVVSEKSSMGIDEMKHLLQIFKNASSDKTADGLMDKTSFYNFIDTFGITCYVKEQLFRVFDQNRDGYLDLQDFSIGLSIYMNGKFEEKLKLIFQLLDVDRSCNIQREEVKKALRVVFSAGKHKISDKELECKVEATMRTCDVNGDGSIDFFEFKSEFQKSPHMVKLFNYIFVNTLH</sequence>
<dbReference type="GO" id="GO:0005509">
    <property type="term" value="F:calcium ion binding"/>
    <property type="evidence" value="ECO:0007669"/>
    <property type="project" value="InterPro"/>
</dbReference>
<dbReference type="InterPro" id="IPR011992">
    <property type="entry name" value="EF-hand-dom_pair"/>
</dbReference>
<dbReference type="Pfam" id="PF13499">
    <property type="entry name" value="EF-hand_7"/>
    <property type="match status" value="1"/>
</dbReference>
<dbReference type="VEuPathDB" id="AmoebaDB:NAEGRDRAFT_78096"/>
<dbReference type="PROSITE" id="PS50222">
    <property type="entry name" value="EF_HAND_2"/>
    <property type="match status" value="3"/>
</dbReference>
<keyword evidence="5" id="KW-1185">Reference proteome</keyword>
<dbReference type="PANTHER" id="PTHR23056:SF110">
    <property type="entry name" value="CALMODULIN"/>
    <property type="match status" value="1"/>
</dbReference>
<dbReference type="InterPro" id="IPR002048">
    <property type="entry name" value="EF_hand_dom"/>
</dbReference>
<reference evidence="4 5" key="1">
    <citation type="journal article" date="2010" name="Cell">
        <title>The genome of Naegleria gruberi illuminates early eukaryotic versatility.</title>
        <authorList>
            <person name="Fritz-Laylin L.K."/>
            <person name="Prochnik S.E."/>
            <person name="Ginger M.L."/>
            <person name="Dacks J.B."/>
            <person name="Carpenter M.L."/>
            <person name="Field M.C."/>
            <person name="Kuo A."/>
            <person name="Paredez A."/>
            <person name="Chapman J."/>
            <person name="Pham J."/>
            <person name="Shu S."/>
            <person name="Neupane R."/>
            <person name="Cipriano M."/>
            <person name="Mancuso J."/>
            <person name="Tu H."/>
            <person name="Salamov A."/>
            <person name="Lindquist E."/>
            <person name="Shapiro H."/>
            <person name="Lucas S."/>
            <person name="Grigoriev I.V."/>
            <person name="Cande W.Z."/>
            <person name="Fulton C."/>
            <person name="Rokhsar D.S."/>
            <person name="Dawson S.C."/>
        </authorList>
    </citation>
    <scope>NUCLEOTIDE SEQUENCE [LARGE SCALE GENOMIC DNA]</scope>
    <source>
        <strain evidence="4 5">NEG-M</strain>
    </source>
</reference>
<dbReference type="GeneID" id="8852331"/>
<dbReference type="Proteomes" id="UP000006671">
    <property type="component" value="Unassembled WGS sequence"/>
</dbReference>
<keyword evidence="2" id="KW-0106">Calcium</keyword>
<dbReference type="PANTHER" id="PTHR23056">
    <property type="entry name" value="CALCINEURIN B"/>
    <property type="match status" value="1"/>
</dbReference>
<dbReference type="OrthoDB" id="191686at2759"/>
<keyword evidence="1" id="KW-0677">Repeat</keyword>
<evidence type="ECO:0000313" key="5">
    <source>
        <dbReference type="Proteomes" id="UP000006671"/>
    </source>
</evidence>
<feature type="domain" description="EF-hand" evidence="3">
    <location>
        <begin position="113"/>
        <end position="142"/>
    </location>
</feature>
<dbReference type="InterPro" id="IPR045198">
    <property type="entry name" value="CNBL1-10"/>
</dbReference>
<dbReference type="SMART" id="SM00054">
    <property type="entry name" value="EFh"/>
    <property type="match status" value="3"/>
</dbReference>
<dbReference type="PROSITE" id="PS00018">
    <property type="entry name" value="EF_HAND_1"/>
    <property type="match status" value="2"/>
</dbReference>
<organism evidence="5">
    <name type="scientific">Naegleria gruberi</name>
    <name type="common">Amoeba</name>
    <dbReference type="NCBI Taxonomy" id="5762"/>
    <lineage>
        <taxon>Eukaryota</taxon>
        <taxon>Discoba</taxon>
        <taxon>Heterolobosea</taxon>
        <taxon>Tetramitia</taxon>
        <taxon>Eutetramitia</taxon>
        <taxon>Vahlkampfiidae</taxon>
        <taxon>Naegleria</taxon>
    </lineage>
</organism>
<dbReference type="RefSeq" id="XP_002682348.1">
    <property type="nucleotide sequence ID" value="XM_002682302.1"/>
</dbReference>
<dbReference type="InParanoid" id="D2V103"/>
<dbReference type="InterPro" id="IPR018247">
    <property type="entry name" value="EF_Hand_1_Ca_BS"/>
</dbReference>
<dbReference type="EMBL" id="GG738847">
    <property type="protein sequence ID" value="EFC49604.1"/>
    <property type="molecule type" value="Genomic_DNA"/>
</dbReference>
<dbReference type="KEGG" id="ngr:NAEGRDRAFT_78096"/>
<dbReference type="Gene3D" id="1.10.238.10">
    <property type="entry name" value="EF-hand"/>
    <property type="match status" value="1"/>
</dbReference>
<name>D2V103_NAEGR</name>
<proteinExistence type="predicted"/>
<gene>
    <name evidence="4" type="ORF">NAEGRDRAFT_78096</name>
</gene>
<dbReference type="GO" id="GO:0019722">
    <property type="term" value="P:calcium-mediated signaling"/>
    <property type="evidence" value="ECO:0007669"/>
    <property type="project" value="InterPro"/>
</dbReference>
<dbReference type="PRINTS" id="PR00450">
    <property type="entry name" value="RECOVERIN"/>
</dbReference>
<evidence type="ECO:0000256" key="2">
    <source>
        <dbReference type="ARBA" id="ARBA00022837"/>
    </source>
</evidence>
<protein>
    <submittedName>
        <fullName evidence="4">EF-hand domain-containing protein</fullName>
    </submittedName>
</protein>
<feature type="domain" description="EF-hand" evidence="3">
    <location>
        <begin position="143"/>
        <end position="178"/>
    </location>
</feature>
<dbReference type="STRING" id="5762.D2V103"/>
<dbReference type="eggNOG" id="KOG0034">
    <property type="taxonomic scope" value="Eukaryota"/>
</dbReference>
<evidence type="ECO:0000313" key="4">
    <source>
        <dbReference type="EMBL" id="EFC49604.1"/>
    </source>
</evidence>
<feature type="domain" description="EF-hand" evidence="3">
    <location>
        <begin position="191"/>
        <end position="222"/>
    </location>
</feature>
<dbReference type="AlphaFoldDB" id="D2V103"/>
<dbReference type="GO" id="GO:0019900">
    <property type="term" value="F:kinase binding"/>
    <property type="evidence" value="ECO:0007669"/>
    <property type="project" value="InterPro"/>
</dbReference>
<evidence type="ECO:0000256" key="1">
    <source>
        <dbReference type="ARBA" id="ARBA00022737"/>
    </source>
</evidence>
<accession>D2V103</accession>
<evidence type="ECO:0000259" key="3">
    <source>
        <dbReference type="PROSITE" id="PS50222"/>
    </source>
</evidence>
<dbReference type="Pfam" id="PF13202">
    <property type="entry name" value="EF-hand_5"/>
    <property type="match status" value="1"/>
</dbReference>
<dbReference type="SUPFAM" id="SSF47473">
    <property type="entry name" value="EF-hand"/>
    <property type="match status" value="1"/>
</dbReference>
<dbReference type="CDD" id="cd00051">
    <property type="entry name" value="EFh"/>
    <property type="match status" value="1"/>
</dbReference>